<feature type="coiled-coil region" evidence="1">
    <location>
        <begin position="435"/>
        <end position="463"/>
    </location>
</feature>
<name>A0A9P1DS52_9DINO</name>
<dbReference type="Proteomes" id="UP001152797">
    <property type="component" value="Unassembled WGS sequence"/>
</dbReference>
<dbReference type="AlphaFoldDB" id="A0A9P1DS52"/>
<dbReference type="EMBL" id="CAMXCT010006527">
    <property type="protein sequence ID" value="CAI4015350.1"/>
    <property type="molecule type" value="Genomic_DNA"/>
</dbReference>
<proteinExistence type="predicted"/>
<reference evidence="4" key="2">
    <citation type="submission" date="2024-04" db="EMBL/GenBank/DDBJ databases">
        <authorList>
            <person name="Chen Y."/>
            <person name="Shah S."/>
            <person name="Dougan E. K."/>
            <person name="Thang M."/>
            <person name="Chan C."/>
        </authorList>
    </citation>
    <scope>NUCLEOTIDE SEQUENCE [LARGE SCALE GENOMIC DNA]</scope>
</reference>
<sequence>MAAPGREQTNSGDKKNTTRKRGPAAPKASCPKPQNAKFSRMPRPDSDFEHPAAPAAPQTLSRKAKLLRKIHDLLKQLPRDVRNEVITKEFSQKQRLILEQWMVENSPQAPLESQAVVALATERAQAAMDQAQIGLADKHSCNALPVPATAMPMSHSVAQYSEHKTESLKKKLNAKGTTLQGCVIKCHSRYRASICFDTVCMWSPNVDLTVALDYLVVFTLVVQKMRDPANANDAISFEERLQETLASCAEDHGIDFSDLSIRFGIWQACGFFLGRLILRTPTVRSFEQLRKMRQCLEPFRQYSKHASRRNLLWQYSPTHLQDAWEQLQRAVAYTCEVAGVDNAKFMHKIRQSYKANASVRERHLQTWELEHMATEDQHKHQSRKVRYRLRKKRFPRRKPPSKLCTLKRLKELLVRWELILTRESRLLDRKHSRLLKQQKAQRKKDQEKRRRLEIQSKKRLREEQRLRREAHSKRMRFSGFMDDLRWI</sequence>
<evidence type="ECO:0000256" key="2">
    <source>
        <dbReference type="SAM" id="MobiDB-lite"/>
    </source>
</evidence>
<keyword evidence="6" id="KW-1185">Reference proteome</keyword>
<reference evidence="3" key="1">
    <citation type="submission" date="2022-10" db="EMBL/GenBank/DDBJ databases">
        <authorList>
            <person name="Chen Y."/>
            <person name="Dougan E. K."/>
            <person name="Chan C."/>
            <person name="Rhodes N."/>
            <person name="Thang M."/>
        </authorList>
    </citation>
    <scope>NUCLEOTIDE SEQUENCE</scope>
</reference>
<comment type="caution">
    <text evidence="3">The sequence shown here is derived from an EMBL/GenBank/DDBJ whole genome shotgun (WGS) entry which is preliminary data.</text>
</comment>
<feature type="region of interest" description="Disordered" evidence="2">
    <location>
        <begin position="1"/>
        <end position="59"/>
    </location>
</feature>
<protein>
    <submittedName>
        <fullName evidence="5">DnaJ protein-like 2</fullName>
    </submittedName>
</protein>
<evidence type="ECO:0000313" key="5">
    <source>
        <dbReference type="EMBL" id="CAL4802662.1"/>
    </source>
</evidence>
<dbReference type="EMBL" id="CAMXCT020006527">
    <property type="protein sequence ID" value="CAL1168725.1"/>
    <property type="molecule type" value="Genomic_DNA"/>
</dbReference>
<organism evidence="3">
    <name type="scientific">Cladocopium goreaui</name>
    <dbReference type="NCBI Taxonomy" id="2562237"/>
    <lineage>
        <taxon>Eukaryota</taxon>
        <taxon>Sar</taxon>
        <taxon>Alveolata</taxon>
        <taxon>Dinophyceae</taxon>
        <taxon>Suessiales</taxon>
        <taxon>Symbiodiniaceae</taxon>
        <taxon>Cladocopium</taxon>
    </lineage>
</organism>
<keyword evidence="1" id="KW-0175">Coiled coil</keyword>
<accession>A0A9P1DS52</accession>
<gene>
    <name evidence="3" type="ORF">C1SCF055_LOCUS40184</name>
</gene>
<evidence type="ECO:0000313" key="3">
    <source>
        <dbReference type="EMBL" id="CAI4015350.1"/>
    </source>
</evidence>
<evidence type="ECO:0000256" key="1">
    <source>
        <dbReference type="SAM" id="Coils"/>
    </source>
</evidence>
<evidence type="ECO:0000313" key="6">
    <source>
        <dbReference type="Proteomes" id="UP001152797"/>
    </source>
</evidence>
<dbReference type="EMBL" id="CAMXCT030006527">
    <property type="protein sequence ID" value="CAL4802662.1"/>
    <property type="molecule type" value="Genomic_DNA"/>
</dbReference>
<evidence type="ECO:0000313" key="4">
    <source>
        <dbReference type="EMBL" id="CAL1168725.1"/>
    </source>
</evidence>